<dbReference type="InterPro" id="IPR027806">
    <property type="entry name" value="HARBI1_dom"/>
</dbReference>
<evidence type="ECO:0000259" key="3">
    <source>
        <dbReference type="Pfam" id="PF13359"/>
    </source>
</evidence>
<accession>A0ABM4D1R0</accession>
<keyword evidence="2" id="KW-0479">Metal-binding</keyword>
<feature type="domain" description="DDE Tnp4" evidence="3">
    <location>
        <begin position="367"/>
        <end position="529"/>
    </location>
</feature>
<dbReference type="GeneID" id="136088401"/>
<reference evidence="5" key="1">
    <citation type="submission" date="2025-08" db="UniProtKB">
        <authorList>
            <consortium name="RefSeq"/>
        </authorList>
    </citation>
    <scope>IDENTIFICATION</scope>
</reference>
<dbReference type="Proteomes" id="UP001652625">
    <property type="component" value="Chromosome 12"/>
</dbReference>
<dbReference type="Pfam" id="PF13359">
    <property type="entry name" value="DDE_Tnp_4"/>
    <property type="match status" value="1"/>
</dbReference>
<sequence length="753" mass="87077">MVLNNLRNRYCCVCKKRGESIGSKKVFEIKNENMIDKVVYHFKLDRINLIHDQIMCYKHLKSLNKAGFFLDKNINVISNNTLVEDNSNDELNPNIVLENYDHFDSRSTDKGSEEFENVDDNDDNDYCNKSIEKKKINIEIDRISNSHGYCFICKSESGSTPFSKISNEGIIDVFIKTNIFIPIDSRCCKFHLTDSKWLKDEYLNNISSFKNSVNLNKTMIQDLFKSFRSRDSKTASIFAKFSEINNVTTEFCFQNTGFTKDEFLYLVSELKTIKNSFKRSKEQALAVYLFWLKTGLDQNSIACYFGLSCRSKVQKYCHQIRTSLSADFVEKNLGAKSRSRKDWLLNNTDMIKDLFDLKEEQLAIIADGTYLFCEKSSNNTLQRKLYSGQKKRHLVKPFVVCTANGFIIDVYGPFAATMNDATILSNILKTKNDIRELVEPNDLFILDRGFRDIVDELKTTYKVFTKMPTCSKSQLTSLQANHTRFVTKCRWVIEAVNGTFKQSFKSLEKTRNTMLPHIMTDCRIAASLINCFHVKYISDKKDGKDIAILMKIKINFKNDLQSYILNTKNKSKKHFEPIDALDLNDFQKFSIDDMRKYITFGSYQIKQSYSYLAEHLNKNGKYIILIDKNIQQIQNYKLISAEIQSRHSNATKYRLYIKYLPNIDSPESVLSWACGCFSGLRTCGCCSHIASIILYLCCGKYLEKLPNPGSRLMFFLQSENESECESEKETLEINETMKRDISKSLIQSKAKSK</sequence>
<dbReference type="RefSeq" id="XP_065668181.1">
    <property type="nucleotide sequence ID" value="XM_065812109.1"/>
</dbReference>
<organism evidence="4 5">
    <name type="scientific">Hydra vulgaris</name>
    <name type="common">Hydra</name>
    <name type="synonym">Hydra attenuata</name>
    <dbReference type="NCBI Taxonomy" id="6087"/>
    <lineage>
        <taxon>Eukaryota</taxon>
        <taxon>Metazoa</taxon>
        <taxon>Cnidaria</taxon>
        <taxon>Hydrozoa</taxon>
        <taxon>Hydroidolina</taxon>
        <taxon>Anthoathecata</taxon>
        <taxon>Aplanulata</taxon>
        <taxon>Hydridae</taxon>
        <taxon>Hydra</taxon>
    </lineage>
</organism>
<gene>
    <name evidence="5" type="primary">LOC136088401</name>
</gene>
<comment type="cofactor">
    <cofactor evidence="1">
        <name>a divalent metal cation</name>
        <dbReference type="ChEBI" id="CHEBI:60240"/>
    </cofactor>
</comment>
<name>A0ABM4D1R0_HYDVU</name>
<evidence type="ECO:0000256" key="1">
    <source>
        <dbReference type="ARBA" id="ARBA00001968"/>
    </source>
</evidence>
<evidence type="ECO:0000256" key="2">
    <source>
        <dbReference type="ARBA" id="ARBA00022723"/>
    </source>
</evidence>
<evidence type="ECO:0000313" key="5">
    <source>
        <dbReference type="RefSeq" id="XP_065668181.1"/>
    </source>
</evidence>
<proteinExistence type="predicted"/>
<evidence type="ECO:0000313" key="4">
    <source>
        <dbReference type="Proteomes" id="UP001652625"/>
    </source>
</evidence>
<protein>
    <submittedName>
        <fullName evidence="5">Uncharacterized protein LOC136088401</fullName>
    </submittedName>
</protein>
<keyword evidence="4" id="KW-1185">Reference proteome</keyword>